<dbReference type="EMBL" id="AMSD01000001">
    <property type="protein sequence ID" value="EPE37810.1"/>
    <property type="molecule type" value="Genomic_DNA"/>
</dbReference>
<proteinExistence type="predicted"/>
<comment type="caution">
    <text evidence="1">The sequence shown here is derived from an EMBL/GenBank/DDBJ whole genome shotgun (WGS) entry which is preliminary data.</text>
</comment>
<sequence>MLEQDFFTVNHKMTANVEPMDNQFSLPSQEQFELEIPAPFIIANKFSKLDRFNDNALLELKNNKLNHVIQLLDNQNSKLNLLLSFALSQHNNMKYSQSTLSFGASKFSYGSSNKLSINTIVRVKLFLEYPPSAVYCYGKVICCKKAEKIWIITVKYNLLKECDQDLLIKAALYQQKKILRQRSRSMNRE</sequence>
<keyword evidence="2" id="KW-1185">Reference proteome</keyword>
<gene>
    <name evidence="1" type="ORF">O1U_0272</name>
</gene>
<evidence type="ECO:0008006" key="3">
    <source>
        <dbReference type="Google" id="ProtNLM"/>
    </source>
</evidence>
<protein>
    <recommendedName>
        <fullName evidence="3">PilZ domain-containing protein</fullName>
    </recommendedName>
</protein>
<dbReference type="Proteomes" id="UP000053688">
    <property type="component" value="Unassembled WGS sequence"/>
</dbReference>
<name>S3DJF1_9GAMM</name>
<dbReference type="STRING" id="28176.CF66_2142"/>
<organism evidence="1 2">
    <name type="scientific">Candidatus Photodesmus katoptron Akat1</name>
    <dbReference type="NCBI Taxonomy" id="1236703"/>
    <lineage>
        <taxon>Bacteria</taxon>
        <taxon>Pseudomonadati</taxon>
        <taxon>Pseudomonadota</taxon>
        <taxon>Gammaproteobacteria</taxon>
        <taxon>Vibrionales</taxon>
        <taxon>Vibrionaceae</taxon>
        <taxon>Candidatus Photodesmus</taxon>
    </lineage>
</organism>
<dbReference type="RefSeq" id="WP_016503608.1">
    <property type="nucleotide sequence ID" value="NZ_AMSD01000001.1"/>
</dbReference>
<accession>S3DJF1</accession>
<dbReference type="eggNOG" id="ENOG5032S61">
    <property type="taxonomic scope" value="Bacteria"/>
</dbReference>
<dbReference type="AlphaFoldDB" id="S3DJF1"/>
<evidence type="ECO:0000313" key="2">
    <source>
        <dbReference type="Proteomes" id="UP000053688"/>
    </source>
</evidence>
<evidence type="ECO:0000313" key="1">
    <source>
        <dbReference type="EMBL" id="EPE37810.1"/>
    </source>
</evidence>
<reference evidence="1 2" key="1">
    <citation type="journal article" date="2014" name="Environ. Microbiol.">
        <title>Genomic signatures of obligate host dependence in the luminous bacterial symbiont of a vertebrate.</title>
        <authorList>
            <person name="Hendry T.A."/>
            <person name="de Wet J.R."/>
            <person name="Dunlap P.V."/>
        </authorList>
    </citation>
    <scope>NUCLEOTIDE SEQUENCE [LARGE SCALE GENOMIC DNA]</scope>
    <source>
        <strain evidence="1 2">Akat1</strain>
    </source>
</reference>
<dbReference type="PATRIC" id="fig|1236703.3.peg.262"/>